<accession>A0A482XTR3</accession>
<protein>
    <submittedName>
        <fullName evidence="1">Uncharacterized protein</fullName>
    </submittedName>
</protein>
<proteinExistence type="predicted"/>
<evidence type="ECO:0000313" key="1">
    <source>
        <dbReference type="EMBL" id="RZH66328.1"/>
    </source>
</evidence>
<dbReference type="RefSeq" id="WP_007107934.1">
    <property type="nucleotide sequence ID" value="NZ_JNCS01000006.1"/>
</dbReference>
<dbReference type="NCBIfam" id="NF041921">
    <property type="entry name" value="HVO_A0556"/>
    <property type="match status" value="1"/>
</dbReference>
<sequence length="61" mass="6615">MAKSESADAGGRQQLLALLEGRACHHCSDGELERGRYKDNRAIVCDSCGAPRVQVWSPSLD</sequence>
<dbReference type="OrthoDB" id="245896at2157"/>
<evidence type="ECO:0000313" key="2">
    <source>
        <dbReference type="Proteomes" id="UP000292704"/>
    </source>
</evidence>
<dbReference type="InterPro" id="IPR049681">
    <property type="entry name" value="HVO_A0556-like"/>
</dbReference>
<comment type="caution">
    <text evidence="1">The sequence shown here is derived from an EMBL/GenBank/DDBJ whole genome shotgun (WGS) entry which is preliminary data.</text>
</comment>
<dbReference type="AlphaFoldDB" id="A0A482XTR3"/>
<gene>
    <name evidence="1" type="ORF">ELS17_16730</name>
</gene>
<reference evidence="1 2" key="1">
    <citation type="submission" date="2019-02" db="EMBL/GenBank/DDBJ databases">
        <title>Genome analysis provides insights into bioremediation potentialities and Haloocin production by Natrinema altunense strain 4.1R isolated from Chott Douz in Tunisian desert.</title>
        <authorList>
            <person name="Najjari A."/>
            <person name="Youssef N."/>
            <person name="Ben Dhia O."/>
            <person name="Ferjani R."/>
            <person name="El Hidri D."/>
            <person name="Ouzari H.I."/>
            <person name="Cherif A."/>
        </authorList>
    </citation>
    <scope>NUCLEOTIDE SEQUENCE [LARGE SCALE GENOMIC DNA]</scope>
    <source>
        <strain evidence="1 2">4.1R</strain>
    </source>
</reference>
<organism evidence="1 2">
    <name type="scientific">Natrinema altunense</name>
    <dbReference type="NCBI Taxonomy" id="222984"/>
    <lineage>
        <taxon>Archaea</taxon>
        <taxon>Methanobacteriati</taxon>
        <taxon>Methanobacteriota</taxon>
        <taxon>Stenosarchaea group</taxon>
        <taxon>Halobacteria</taxon>
        <taxon>Halobacteriales</taxon>
        <taxon>Natrialbaceae</taxon>
        <taxon>Natrinema</taxon>
    </lineage>
</organism>
<name>A0A482XTR3_9EURY</name>
<dbReference type="EMBL" id="SHMR01000009">
    <property type="protein sequence ID" value="RZH66328.1"/>
    <property type="molecule type" value="Genomic_DNA"/>
</dbReference>
<dbReference type="Proteomes" id="UP000292704">
    <property type="component" value="Unassembled WGS sequence"/>
</dbReference>